<protein>
    <submittedName>
        <fullName evidence="1">Uncharacterized protein</fullName>
    </submittedName>
</protein>
<evidence type="ECO:0000313" key="2">
    <source>
        <dbReference type="Proteomes" id="UP001319200"/>
    </source>
</evidence>
<comment type="caution">
    <text evidence="1">The sequence shown here is derived from an EMBL/GenBank/DDBJ whole genome shotgun (WGS) entry which is preliminary data.</text>
</comment>
<gene>
    <name evidence="1" type="ORF">KK083_00995</name>
</gene>
<dbReference type="Proteomes" id="UP001319200">
    <property type="component" value="Unassembled WGS sequence"/>
</dbReference>
<keyword evidence="2" id="KW-1185">Reference proteome</keyword>
<reference evidence="1 2" key="1">
    <citation type="submission" date="2021-05" db="EMBL/GenBank/DDBJ databases">
        <title>A Polyphasic approach of four new species of the genus Ohtaekwangia: Ohtaekwangia histidinii sp. nov., Ohtaekwangia cretensis sp. nov., Ohtaekwangia indiensis sp. nov., Ohtaekwangia reichenbachii sp. nov. from diverse environment.</title>
        <authorList>
            <person name="Octaviana S."/>
        </authorList>
    </citation>
    <scope>NUCLEOTIDE SEQUENCE [LARGE SCALE GENOMIC DNA]</scope>
    <source>
        <strain evidence="1 2">PWU4</strain>
    </source>
</reference>
<proteinExistence type="predicted"/>
<organism evidence="1 2">
    <name type="scientific">Chryseosolibacter histidini</name>
    <dbReference type="NCBI Taxonomy" id="2782349"/>
    <lineage>
        <taxon>Bacteria</taxon>
        <taxon>Pseudomonadati</taxon>
        <taxon>Bacteroidota</taxon>
        <taxon>Cytophagia</taxon>
        <taxon>Cytophagales</taxon>
        <taxon>Chryseotaleaceae</taxon>
        <taxon>Chryseosolibacter</taxon>
    </lineage>
</organism>
<dbReference type="EMBL" id="JAHESF010000001">
    <property type="protein sequence ID" value="MBT1695431.1"/>
    <property type="molecule type" value="Genomic_DNA"/>
</dbReference>
<accession>A0AAP2DFG8</accession>
<sequence>MESISTLVTFEIWHRAYNLKGKDNLDEVPAEKAVFGIFGIVDEAPVNCRYVAETDNLREAVKMLFEKPEGTGLLKFMQGPWIKMLVFEIIPGASPDETQTVLREWRDRYHPQIDDEGEYPGYYDNA</sequence>
<evidence type="ECO:0000313" key="1">
    <source>
        <dbReference type="EMBL" id="MBT1695431.1"/>
    </source>
</evidence>
<dbReference type="AlphaFoldDB" id="A0AAP2DFG8"/>
<name>A0AAP2DFG8_9BACT</name>
<dbReference type="RefSeq" id="WP_254159294.1">
    <property type="nucleotide sequence ID" value="NZ_JAHESF010000001.1"/>
</dbReference>